<dbReference type="OrthoDB" id="5493963at2"/>
<dbReference type="AlphaFoldDB" id="A0A4Y6PNX1"/>
<keyword evidence="2" id="KW-1185">Reference proteome</keyword>
<accession>A0A5B8Y3U3</accession>
<accession>A0A4Y6PNX1</accession>
<protein>
    <submittedName>
        <fullName evidence="1">Uncharacterized protein</fullName>
    </submittedName>
</protein>
<reference evidence="1 2" key="1">
    <citation type="submission" date="2019-06" db="EMBL/GenBank/DDBJ databases">
        <title>Persicimonas caeni gen. nov., sp. nov., a predatory bacterium isolated from solar saltern.</title>
        <authorList>
            <person name="Wang S."/>
        </authorList>
    </citation>
    <scope>NUCLEOTIDE SEQUENCE [LARGE SCALE GENOMIC DNA]</scope>
    <source>
        <strain evidence="1 2">YN101</strain>
    </source>
</reference>
<proteinExistence type="predicted"/>
<evidence type="ECO:0000313" key="2">
    <source>
        <dbReference type="Proteomes" id="UP000315995"/>
    </source>
</evidence>
<evidence type="ECO:0000313" key="1">
    <source>
        <dbReference type="EMBL" id="QDG49505.1"/>
    </source>
</evidence>
<name>A0A4Y6PNX1_PERCE</name>
<gene>
    <name evidence="1" type="ORF">FIV42_01755</name>
</gene>
<organism evidence="1 2">
    <name type="scientific">Persicimonas caeni</name>
    <dbReference type="NCBI Taxonomy" id="2292766"/>
    <lineage>
        <taxon>Bacteria</taxon>
        <taxon>Deltaproteobacteria</taxon>
        <taxon>Bradymonadales</taxon>
        <taxon>Bradymonadaceae</taxon>
        <taxon>Persicimonas</taxon>
    </lineage>
</organism>
<dbReference type="RefSeq" id="WP_141196002.1">
    <property type="nucleotide sequence ID" value="NZ_CP041186.1"/>
</dbReference>
<dbReference type="Proteomes" id="UP000315995">
    <property type="component" value="Chromosome"/>
</dbReference>
<dbReference type="EMBL" id="CP041186">
    <property type="protein sequence ID" value="QDG49505.1"/>
    <property type="molecule type" value="Genomic_DNA"/>
</dbReference>
<sequence length="230" mass="24856">MKSKQSSSWSRIGVWLVVLVGWGLVAPGCSSDLGIERVQFQCAEDADCGDGLTCRAGLCADEAQVEQQCSDYCDTFLQRCASSQIEALFTFRDKPECMEVCRTYPTNGEEGDTTGNTLQCRAYHLEAAASDASTHCPHASARGVQFCGDTDRKCLSYCFQLMDTCTGGNRQFDTPQDCLDACDGYPKGTVAGEQFDTLECRLGHLADAIEGVEVELNCDNAGAQSPACTR</sequence>